<keyword evidence="4" id="KW-1185">Reference proteome</keyword>
<dbReference type="SMART" id="SM00198">
    <property type="entry name" value="SCP"/>
    <property type="match status" value="1"/>
</dbReference>
<gene>
    <name evidence="5" type="primary">scl-1</name>
    <name evidence="3" type="synonym">Cbr-scl-1</name>
    <name evidence="5" type="ORF">CBG23993</name>
    <name evidence="3" type="ORF">CBG_23993</name>
</gene>
<dbReference type="PANTHER" id="PTHR10334">
    <property type="entry name" value="CYSTEINE-RICH SECRETORY PROTEIN-RELATED"/>
    <property type="match status" value="1"/>
</dbReference>
<dbReference type="SUPFAM" id="SSF55797">
    <property type="entry name" value="PR-1-like"/>
    <property type="match status" value="1"/>
</dbReference>
<reference evidence="3 4" key="1">
    <citation type="journal article" date="2003" name="PLoS Biol.">
        <title>The genome sequence of Caenorhabditis briggsae: a platform for comparative genomics.</title>
        <authorList>
            <person name="Stein L.D."/>
            <person name="Bao Z."/>
            <person name="Blasiar D."/>
            <person name="Blumenthal T."/>
            <person name="Brent M.R."/>
            <person name="Chen N."/>
            <person name="Chinwalla A."/>
            <person name="Clarke L."/>
            <person name="Clee C."/>
            <person name="Coghlan A."/>
            <person name="Coulson A."/>
            <person name="D'Eustachio P."/>
            <person name="Fitch D.H."/>
            <person name="Fulton L.A."/>
            <person name="Fulton R.E."/>
            <person name="Griffiths-Jones S."/>
            <person name="Harris T.W."/>
            <person name="Hillier L.W."/>
            <person name="Kamath R."/>
            <person name="Kuwabara P.E."/>
            <person name="Mardis E.R."/>
            <person name="Marra M.A."/>
            <person name="Miner T.L."/>
            <person name="Minx P."/>
            <person name="Mullikin J.C."/>
            <person name="Plumb R.W."/>
            <person name="Rogers J."/>
            <person name="Schein J.E."/>
            <person name="Sohrmann M."/>
            <person name="Spieth J."/>
            <person name="Stajich J.E."/>
            <person name="Wei C."/>
            <person name="Willey D."/>
            <person name="Wilson R.K."/>
            <person name="Durbin R."/>
            <person name="Waterston R.H."/>
        </authorList>
    </citation>
    <scope>NUCLEOTIDE SEQUENCE [LARGE SCALE GENOMIC DNA]</scope>
    <source>
        <strain evidence="3 4">AF16</strain>
    </source>
</reference>
<evidence type="ECO:0000313" key="5">
    <source>
        <dbReference type="WormBase" id="CBG23993"/>
    </source>
</evidence>
<dbReference type="FunFam" id="3.40.33.10:FF:000013">
    <property type="entry name" value="SCP-Like extracellular protein"/>
    <property type="match status" value="1"/>
</dbReference>
<dbReference type="InterPro" id="IPR014044">
    <property type="entry name" value="CAP_dom"/>
</dbReference>
<organism evidence="3 4">
    <name type="scientific">Caenorhabditis briggsae</name>
    <dbReference type="NCBI Taxonomy" id="6238"/>
    <lineage>
        <taxon>Eukaryota</taxon>
        <taxon>Metazoa</taxon>
        <taxon>Ecdysozoa</taxon>
        <taxon>Nematoda</taxon>
        <taxon>Chromadorea</taxon>
        <taxon>Rhabditida</taxon>
        <taxon>Rhabditina</taxon>
        <taxon>Rhabditomorpha</taxon>
        <taxon>Rhabditoidea</taxon>
        <taxon>Rhabditidae</taxon>
        <taxon>Peloderinae</taxon>
        <taxon>Caenorhabditis</taxon>
    </lineage>
</organism>
<sequence>MYSIIPLILLFTAVITGSYAQFTSNGSQAIVDAHNKLRSSIAKGTYVAKGSKKPSASNMRKMVWDNSVATSAQNYANDCPKGHSGASGLGENLYWSWTSGNVSSLDTYGTVACVEWEKEFQDNGWTSNTMNSALFNSGVGHATQMAWANTSLIGCGVKNCGRDSSMNNMFKITVVCQYKPPGNYMNQPIYEQGSTCSSCPSSTKCETETGLCA</sequence>
<feature type="chain" id="PRO_5002728765" evidence="1">
    <location>
        <begin position="21"/>
        <end position="213"/>
    </location>
</feature>
<dbReference type="InterPro" id="IPR035940">
    <property type="entry name" value="CAP_sf"/>
</dbReference>
<dbReference type="EMBL" id="HE601390">
    <property type="protein sequence ID" value="CAP20707.2"/>
    <property type="molecule type" value="Genomic_DNA"/>
</dbReference>
<dbReference type="InterPro" id="IPR001283">
    <property type="entry name" value="CRISP-related"/>
</dbReference>
<accession>A8WJR4</accession>
<dbReference type="HOGENOM" id="CLU_035730_7_1_1"/>
<dbReference type="eggNOG" id="KOG3017">
    <property type="taxonomic scope" value="Eukaryota"/>
</dbReference>
<dbReference type="STRING" id="6238.A8WJR4"/>
<dbReference type="CDD" id="cd05380">
    <property type="entry name" value="CAP_euk"/>
    <property type="match status" value="1"/>
</dbReference>
<protein>
    <submittedName>
        <fullName evidence="3">Protein CBR-SCL-1</fullName>
    </submittedName>
</protein>
<dbReference type="Proteomes" id="UP000008549">
    <property type="component" value="Unassembled WGS sequence"/>
</dbReference>
<evidence type="ECO:0000313" key="4">
    <source>
        <dbReference type="Proteomes" id="UP000008549"/>
    </source>
</evidence>
<dbReference type="InterPro" id="IPR002413">
    <property type="entry name" value="V5_allergen-like"/>
</dbReference>
<dbReference type="PRINTS" id="PR00838">
    <property type="entry name" value="V5ALLERGEN"/>
</dbReference>
<dbReference type="FunCoup" id="A8WJR4">
    <property type="interactions" value="59"/>
</dbReference>
<dbReference type="OMA" id="NTCEGHE"/>
<proteinExistence type="predicted"/>
<reference evidence="3 4" key="2">
    <citation type="journal article" date="2011" name="PLoS Genet.">
        <title>Caenorhabditis briggsae recombinant inbred line genotypes reveal inter-strain incompatibility and the evolution of recombination.</title>
        <authorList>
            <person name="Ross J.A."/>
            <person name="Koboldt D.C."/>
            <person name="Staisch J.E."/>
            <person name="Chamberlin H.M."/>
            <person name="Gupta B.P."/>
            <person name="Miller R.D."/>
            <person name="Baird S.E."/>
            <person name="Haag E.S."/>
        </authorList>
    </citation>
    <scope>NUCLEOTIDE SEQUENCE [LARGE SCALE GENOMIC DNA]</scope>
    <source>
        <strain evidence="3 4">AF16</strain>
    </source>
</reference>
<dbReference type="GO" id="GO:0005615">
    <property type="term" value="C:extracellular space"/>
    <property type="evidence" value="ECO:0000318"/>
    <property type="project" value="GO_Central"/>
</dbReference>
<dbReference type="AlphaFoldDB" id="A8WJR4"/>
<evidence type="ECO:0000313" key="3">
    <source>
        <dbReference type="EMBL" id="CAP20707.2"/>
    </source>
</evidence>
<feature type="signal peptide" evidence="1">
    <location>
        <begin position="1"/>
        <end position="20"/>
    </location>
</feature>
<evidence type="ECO:0000256" key="1">
    <source>
        <dbReference type="SAM" id="SignalP"/>
    </source>
</evidence>
<name>A8WJR4_CAEBR</name>
<dbReference type="InParanoid" id="A8WJR4"/>
<dbReference type="PRINTS" id="PR00837">
    <property type="entry name" value="V5TPXLIKE"/>
</dbReference>
<dbReference type="WormBase" id="CBG23993">
    <property type="protein sequence ID" value="CBP12685"/>
    <property type="gene ID" value="WBGene00042210"/>
    <property type="gene designation" value="Cbr-scl-1"/>
</dbReference>
<evidence type="ECO:0000259" key="2">
    <source>
        <dbReference type="SMART" id="SM00198"/>
    </source>
</evidence>
<feature type="domain" description="SCP" evidence="2">
    <location>
        <begin position="25"/>
        <end position="186"/>
    </location>
</feature>
<dbReference type="Pfam" id="PF00188">
    <property type="entry name" value="CAP"/>
    <property type="match status" value="1"/>
</dbReference>
<keyword evidence="1" id="KW-0732">Signal</keyword>
<dbReference type="Gene3D" id="3.40.33.10">
    <property type="entry name" value="CAP"/>
    <property type="match status" value="1"/>
</dbReference>